<sequence length="271" mass="29346">MKNVVAIIALVAVSAIAQEEVVQSGTPARLEAVNGKQVRVFLQSLVDGTVTFQAFKSDKNIPVPADKIRRFEFYPKYDAAALEQSFNSADYDAVLATLEPLMLDYAPYMTVSNNMQDAYCMMMEAYRAQGDFAKVRVCAEALAQSSGPKFVMLGQVNTALAAIAEGDFKAVESLREEIESEAASLYLQASAERAQGQPKVAMQTVVEIIAEHANDVQWMAPSELLSAELYLDMAMTNSAVSTARQVKNIYGGSNIAADANKLYIALGGESE</sequence>
<feature type="chain" id="PRO_5025464544" evidence="1">
    <location>
        <begin position="18"/>
        <end position="271"/>
    </location>
</feature>
<dbReference type="EMBL" id="CAAHFH010000002">
    <property type="protein sequence ID" value="VGO22658.1"/>
    <property type="molecule type" value="Genomic_DNA"/>
</dbReference>
<evidence type="ECO:0000313" key="2">
    <source>
        <dbReference type="EMBL" id="VGO22658.1"/>
    </source>
</evidence>
<gene>
    <name evidence="2" type="ORF">SCARR_04753</name>
</gene>
<dbReference type="AlphaFoldDB" id="A0A6C2UR02"/>
<dbReference type="RefSeq" id="WP_136064180.1">
    <property type="nucleotide sequence ID" value="NZ_CAAHFH010000002.1"/>
</dbReference>
<protein>
    <submittedName>
        <fullName evidence="2">Uncharacterized protein</fullName>
    </submittedName>
</protein>
<name>A0A6C2UR02_9BACT</name>
<dbReference type="InterPro" id="IPR011990">
    <property type="entry name" value="TPR-like_helical_dom_sf"/>
</dbReference>
<keyword evidence="1" id="KW-0732">Signal</keyword>
<feature type="signal peptide" evidence="1">
    <location>
        <begin position="1"/>
        <end position="17"/>
    </location>
</feature>
<proteinExistence type="predicted"/>
<dbReference type="Gene3D" id="1.25.40.10">
    <property type="entry name" value="Tetratricopeptide repeat domain"/>
    <property type="match status" value="1"/>
</dbReference>
<evidence type="ECO:0000256" key="1">
    <source>
        <dbReference type="SAM" id="SignalP"/>
    </source>
</evidence>
<evidence type="ECO:0000313" key="3">
    <source>
        <dbReference type="Proteomes" id="UP000346198"/>
    </source>
</evidence>
<keyword evidence="3" id="KW-1185">Reference proteome</keyword>
<accession>A0A6C2UR02</accession>
<dbReference type="Proteomes" id="UP000346198">
    <property type="component" value="Unassembled WGS sequence"/>
</dbReference>
<organism evidence="2 3">
    <name type="scientific">Pontiella sulfatireligans</name>
    <dbReference type="NCBI Taxonomy" id="2750658"/>
    <lineage>
        <taxon>Bacteria</taxon>
        <taxon>Pseudomonadati</taxon>
        <taxon>Kiritimatiellota</taxon>
        <taxon>Kiritimatiellia</taxon>
        <taxon>Kiritimatiellales</taxon>
        <taxon>Pontiellaceae</taxon>
        <taxon>Pontiella</taxon>
    </lineage>
</organism>
<reference evidence="2 3" key="1">
    <citation type="submission" date="2019-04" db="EMBL/GenBank/DDBJ databases">
        <authorList>
            <person name="Van Vliet M D."/>
        </authorList>
    </citation>
    <scope>NUCLEOTIDE SEQUENCE [LARGE SCALE GENOMIC DNA]</scope>
    <source>
        <strain evidence="2 3">F21</strain>
    </source>
</reference>